<sequence>MLVHTRYILNKITVTNLGSIDYQAAWDLQEQLLQQAVTAKRQRMAEDEGVQAPAHHLLFCEHPLVYTLGKSGQESNLLISDTQLAEGHIQYVKTNRGGDITFHGPGQLVGYPILDLEQFFTDIGKYLRFLEEITIRTLADYGITGLRSPGETGVWLDPGTPQARKICAMGVRCSRWVTMHGFALNVNTEMRYFDNIIPCGITDKKVTSLEQELGRKVPMDEVRGRMIKYFGEVFDAVIVESAPNSVITTFA</sequence>
<evidence type="ECO:0000256" key="5">
    <source>
        <dbReference type="ARBA" id="ARBA00024732"/>
    </source>
</evidence>
<keyword evidence="4 6" id="KW-0012">Acyltransferase</keyword>
<dbReference type="PROSITE" id="PS01313">
    <property type="entry name" value="LIPB"/>
    <property type="match status" value="1"/>
</dbReference>
<dbReference type="GO" id="GO:0033819">
    <property type="term" value="F:lipoyl(octanoyl) transferase activity"/>
    <property type="evidence" value="ECO:0007669"/>
    <property type="project" value="UniProtKB-EC"/>
</dbReference>
<reference evidence="12 13" key="1">
    <citation type="submission" date="2016-08" db="EMBL/GenBank/DDBJ databases">
        <authorList>
            <person name="Seilhamer J.J."/>
        </authorList>
    </citation>
    <scope>NUCLEOTIDE SEQUENCE [LARGE SCALE GENOMIC DNA]</scope>
    <source>
        <strain evidence="12 13">A37T2</strain>
    </source>
</reference>
<accession>A0A1C3ZEI5</accession>
<comment type="catalytic activity">
    <reaction evidence="6 7">
        <text>octanoyl-[ACP] + L-lysyl-[protein] = N(6)-octanoyl-L-lysyl-[protein] + holo-[ACP] + H(+)</text>
        <dbReference type="Rhea" id="RHEA:17665"/>
        <dbReference type="Rhea" id="RHEA-COMP:9636"/>
        <dbReference type="Rhea" id="RHEA-COMP:9685"/>
        <dbReference type="Rhea" id="RHEA-COMP:9752"/>
        <dbReference type="Rhea" id="RHEA-COMP:9928"/>
        <dbReference type="ChEBI" id="CHEBI:15378"/>
        <dbReference type="ChEBI" id="CHEBI:29969"/>
        <dbReference type="ChEBI" id="CHEBI:64479"/>
        <dbReference type="ChEBI" id="CHEBI:78463"/>
        <dbReference type="ChEBI" id="CHEBI:78809"/>
        <dbReference type="EC" id="2.3.1.181"/>
    </reaction>
</comment>
<dbReference type="InterPro" id="IPR004143">
    <property type="entry name" value="BPL_LPL_catalytic"/>
</dbReference>
<comment type="function">
    <text evidence="5 6 7">Catalyzes the transfer of endogenously produced octanoic acid from octanoyl-acyl-carrier-protein onto the lipoyl domains of lipoate-dependent enzymes. Lipoyl-ACP can also act as a substrate although octanoyl-ACP is likely to be the physiological substrate.</text>
</comment>
<comment type="similarity">
    <text evidence="6 7">Belongs to the LipB family.</text>
</comment>
<dbReference type="STRING" id="1335309.GA0116948_101361"/>
<keyword evidence="13" id="KW-1185">Reference proteome</keyword>
<dbReference type="EMBL" id="FMAR01000001">
    <property type="protein sequence ID" value="SCB80805.1"/>
    <property type="molecule type" value="Genomic_DNA"/>
</dbReference>
<dbReference type="AlphaFoldDB" id="A0A1C3ZEI5"/>
<dbReference type="NCBIfam" id="TIGR00214">
    <property type="entry name" value="lipB"/>
    <property type="match status" value="1"/>
</dbReference>
<comment type="subcellular location">
    <subcellularLocation>
        <location evidence="6">Cytoplasm</location>
    </subcellularLocation>
</comment>
<dbReference type="EC" id="2.3.1.181" evidence="6 7"/>
<evidence type="ECO:0000259" key="11">
    <source>
        <dbReference type="PROSITE" id="PS51733"/>
    </source>
</evidence>
<dbReference type="Gene3D" id="3.30.930.10">
    <property type="entry name" value="Bira Bifunctional Protein, Domain 2"/>
    <property type="match status" value="1"/>
</dbReference>
<dbReference type="FunFam" id="3.30.930.10:FF:000035">
    <property type="entry name" value="Putative lipoyltransferase 2, mitochondrial"/>
    <property type="match status" value="1"/>
</dbReference>
<evidence type="ECO:0000256" key="8">
    <source>
        <dbReference type="PIRSR" id="PIRSR016262-1"/>
    </source>
</evidence>
<protein>
    <recommendedName>
        <fullName evidence="6 7">Octanoyltransferase</fullName>
        <ecNumber evidence="6 7">2.3.1.181</ecNumber>
    </recommendedName>
    <alternativeName>
        <fullName evidence="6">Lipoate-protein ligase B</fullName>
    </alternativeName>
    <alternativeName>
        <fullName evidence="6">Lipoyl/octanoyl transferase</fullName>
    </alternativeName>
    <alternativeName>
        <fullName evidence="6">Octanoyl-[acyl-carrier-protein]-protein N-octanoyltransferase</fullName>
    </alternativeName>
</protein>
<evidence type="ECO:0000256" key="2">
    <source>
        <dbReference type="ARBA" id="ARBA00022490"/>
    </source>
</evidence>
<dbReference type="UniPathway" id="UPA00538">
    <property type="reaction ID" value="UER00592"/>
</dbReference>
<comment type="miscellaneous">
    <text evidence="6">In the reaction, the free carboxyl group of octanoic acid is attached via an amide linkage to the epsilon-amino group of a specific lysine residue of lipoyl domains of lipoate-dependent enzymes.</text>
</comment>
<dbReference type="InterPro" id="IPR020605">
    <property type="entry name" value="Octanoyltransferase_CS"/>
</dbReference>
<gene>
    <name evidence="6" type="primary">lipB</name>
    <name evidence="12" type="ORF">GA0116948_101361</name>
</gene>
<comment type="pathway">
    <text evidence="1 6 7">Protein modification; protein lipoylation via endogenous pathway; protein N(6)-(lipoyl)lysine from octanoyl-[acyl-carrier-protein]: step 1/2.</text>
</comment>
<dbReference type="NCBIfam" id="NF010925">
    <property type="entry name" value="PRK14345.1"/>
    <property type="match status" value="1"/>
</dbReference>
<evidence type="ECO:0000256" key="1">
    <source>
        <dbReference type="ARBA" id="ARBA00004821"/>
    </source>
</evidence>
<feature type="binding site" evidence="6 9">
    <location>
        <begin position="181"/>
        <end position="183"/>
    </location>
    <ligand>
        <name>substrate</name>
    </ligand>
</feature>
<evidence type="ECO:0000256" key="4">
    <source>
        <dbReference type="ARBA" id="ARBA00023315"/>
    </source>
</evidence>
<keyword evidence="3 6" id="KW-0808">Transferase</keyword>
<keyword evidence="2 6" id="KW-0963">Cytoplasm</keyword>
<dbReference type="Proteomes" id="UP000242818">
    <property type="component" value="Unassembled WGS sequence"/>
</dbReference>
<dbReference type="PIRSF" id="PIRSF016262">
    <property type="entry name" value="LPLase"/>
    <property type="match status" value="1"/>
</dbReference>
<feature type="binding site" evidence="6 9">
    <location>
        <begin position="96"/>
        <end position="103"/>
    </location>
    <ligand>
        <name>substrate</name>
    </ligand>
</feature>
<feature type="site" description="Lowers pKa of active site Cys" evidence="6 10">
    <location>
        <position position="165"/>
    </location>
</feature>
<dbReference type="InterPro" id="IPR045864">
    <property type="entry name" value="aa-tRNA-synth_II/BPL/LPL"/>
</dbReference>
<dbReference type="CDD" id="cd16444">
    <property type="entry name" value="LipB"/>
    <property type="match status" value="1"/>
</dbReference>
<evidence type="ECO:0000313" key="13">
    <source>
        <dbReference type="Proteomes" id="UP000242818"/>
    </source>
</evidence>
<dbReference type="PROSITE" id="PS51733">
    <property type="entry name" value="BPL_LPL_CATALYTIC"/>
    <property type="match status" value="1"/>
</dbReference>
<feature type="domain" description="BPL/LPL catalytic" evidence="11">
    <location>
        <begin position="51"/>
        <end position="238"/>
    </location>
</feature>
<dbReference type="GO" id="GO:0005737">
    <property type="term" value="C:cytoplasm"/>
    <property type="evidence" value="ECO:0007669"/>
    <property type="project" value="UniProtKB-SubCell"/>
</dbReference>
<dbReference type="PANTHER" id="PTHR10993">
    <property type="entry name" value="OCTANOYLTRANSFERASE"/>
    <property type="match status" value="1"/>
</dbReference>
<dbReference type="PANTHER" id="PTHR10993:SF12">
    <property type="entry name" value="OCTANOYLTRANSFERASE"/>
    <property type="match status" value="1"/>
</dbReference>
<evidence type="ECO:0000256" key="6">
    <source>
        <dbReference type="HAMAP-Rule" id="MF_00013"/>
    </source>
</evidence>
<dbReference type="SUPFAM" id="SSF55681">
    <property type="entry name" value="Class II aaRS and biotin synthetases"/>
    <property type="match status" value="1"/>
</dbReference>
<dbReference type="InterPro" id="IPR000544">
    <property type="entry name" value="Octanoyltransferase"/>
</dbReference>
<dbReference type="Pfam" id="PF21948">
    <property type="entry name" value="LplA-B_cat"/>
    <property type="match status" value="1"/>
</dbReference>
<feature type="active site" description="Acyl-thioester intermediate" evidence="6 8">
    <location>
        <position position="199"/>
    </location>
</feature>
<evidence type="ECO:0000256" key="7">
    <source>
        <dbReference type="PIRNR" id="PIRNR016262"/>
    </source>
</evidence>
<proteinExistence type="inferred from homology"/>
<dbReference type="GO" id="GO:0009249">
    <property type="term" value="P:protein lipoylation"/>
    <property type="evidence" value="ECO:0007669"/>
    <property type="project" value="InterPro"/>
</dbReference>
<evidence type="ECO:0000256" key="9">
    <source>
        <dbReference type="PIRSR" id="PIRSR016262-2"/>
    </source>
</evidence>
<feature type="binding site" evidence="6 9">
    <location>
        <begin position="168"/>
        <end position="170"/>
    </location>
    <ligand>
        <name>substrate</name>
    </ligand>
</feature>
<dbReference type="HAMAP" id="MF_00013">
    <property type="entry name" value="LipB"/>
    <property type="match status" value="1"/>
</dbReference>
<evidence type="ECO:0000256" key="10">
    <source>
        <dbReference type="PIRSR" id="PIRSR016262-3"/>
    </source>
</evidence>
<evidence type="ECO:0000256" key="3">
    <source>
        <dbReference type="ARBA" id="ARBA00022679"/>
    </source>
</evidence>
<evidence type="ECO:0000313" key="12">
    <source>
        <dbReference type="EMBL" id="SCB80805.1"/>
    </source>
</evidence>
<organism evidence="12 13">
    <name type="scientific">Chitinophaga costaii</name>
    <dbReference type="NCBI Taxonomy" id="1335309"/>
    <lineage>
        <taxon>Bacteria</taxon>
        <taxon>Pseudomonadati</taxon>
        <taxon>Bacteroidota</taxon>
        <taxon>Chitinophagia</taxon>
        <taxon>Chitinophagales</taxon>
        <taxon>Chitinophagaceae</taxon>
        <taxon>Chitinophaga</taxon>
    </lineage>
</organism>
<name>A0A1C3ZEI5_9BACT</name>